<proteinExistence type="predicted"/>
<dbReference type="Proteomes" id="UP001346877">
    <property type="component" value="Chromosome"/>
</dbReference>
<dbReference type="RefSeq" id="WP_328375766.1">
    <property type="nucleotide sequence ID" value="NZ_CP107941.1"/>
</dbReference>
<protein>
    <submittedName>
        <fullName evidence="2">DUF397 domain-containing protein</fullName>
    </submittedName>
</protein>
<name>A0ABZ1PNX3_9ACTN</name>
<organism evidence="2 3">
    <name type="scientific">Micromonospora zamorensis</name>
    <dbReference type="NCBI Taxonomy" id="709883"/>
    <lineage>
        <taxon>Bacteria</taxon>
        <taxon>Bacillati</taxon>
        <taxon>Actinomycetota</taxon>
        <taxon>Actinomycetes</taxon>
        <taxon>Micromonosporales</taxon>
        <taxon>Micromonosporaceae</taxon>
        <taxon>Micromonospora</taxon>
    </lineage>
</organism>
<evidence type="ECO:0000259" key="1">
    <source>
        <dbReference type="Pfam" id="PF04149"/>
    </source>
</evidence>
<reference evidence="2 3" key="1">
    <citation type="submission" date="2022-10" db="EMBL/GenBank/DDBJ databases">
        <title>The complete genomes of actinobacterial strains from the NBC collection.</title>
        <authorList>
            <person name="Joergensen T.S."/>
            <person name="Alvarez Arevalo M."/>
            <person name="Sterndorff E.B."/>
            <person name="Faurdal D."/>
            <person name="Vuksanovic O."/>
            <person name="Mourched A.-S."/>
            <person name="Charusanti P."/>
            <person name="Shaw S."/>
            <person name="Blin K."/>
            <person name="Weber T."/>
        </authorList>
    </citation>
    <scope>NUCLEOTIDE SEQUENCE [LARGE SCALE GENOMIC DNA]</scope>
    <source>
        <strain evidence="2 3">NBC_00396</strain>
    </source>
</reference>
<feature type="domain" description="DUF397" evidence="1">
    <location>
        <begin position="7"/>
        <end position="58"/>
    </location>
</feature>
<accession>A0ABZ1PNX3</accession>
<keyword evidence="3" id="KW-1185">Reference proteome</keyword>
<dbReference type="InterPro" id="IPR007278">
    <property type="entry name" value="DUF397"/>
</dbReference>
<evidence type="ECO:0000313" key="3">
    <source>
        <dbReference type="Proteomes" id="UP001346877"/>
    </source>
</evidence>
<evidence type="ECO:0000313" key="2">
    <source>
        <dbReference type="EMBL" id="WUI85481.1"/>
    </source>
</evidence>
<dbReference type="Pfam" id="PF04149">
    <property type="entry name" value="DUF397"/>
    <property type="match status" value="1"/>
</dbReference>
<gene>
    <name evidence="2" type="ORF">OG375_14595</name>
</gene>
<dbReference type="EMBL" id="CP107941">
    <property type="protein sequence ID" value="WUI85481.1"/>
    <property type="molecule type" value="Genomic_DNA"/>
</dbReference>
<sequence>MTARFTKWRKSTRSDDGNCVEVANAVDGTIGVRDSKDVTGPILEFRPATWSAFTGGLRAGSFSR</sequence>